<protein>
    <submittedName>
        <fullName evidence="1">Uncharacterized protein</fullName>
    </submittedName>
</protein>
<accession>A0ABN9VQ50</accession>
<keyword evidence="2" id="KW-1185">Reference proteome</keyword>
<comment type="caution">
    <text evidence="1">The sequence shown here is derived from an EMBL/GenBank/DDBJ whole genome shotgun (WGS) entry which is preliminary data.</text>
</comment>
<sequence>VSGAPLADASARVPVSPLQPPFLDPMAYAAGLGLGSPGFADGFGAGVYCPGAPLLPAGSPPPGGKGMPLPAAQYQYHGYLLETARGAER</sequence>
<gene>
    <name evidence="1" type="ORF">PCOR1329_LOCUS59382</name>
</gene>
<evidence type="ECO:0000313" key="1">
    <source>
        <dbReference type="EMBL" id="CAK0874503.1"/>
    </source>
</evidence>
<reference evidence="1" key="1">
    <citation type="submission" date="2023-10" db="EMBL/GenBank/DDBJ databases">
        <authorList>
            <person name="Chen Y."/>
            <person name="Shah S."/>
            <person name="Dougan E. K."/>
            <person name="Thang M."/>
            <person name="Chan C."/>
        </authorList>
    </citation>
    <scope>NUCLEOTIDE SEQUENCE [LARGE SCALE GENOMIC DNA]</scope>
</reference>
<proteinExistence type="predicted"/>
<feature type="non-terminal residue" evidence="1">
    <location>
        <position position="1"/>
    </location>
</feature>
<evidence type="ECO:0000313" key="2">
    <source>
        <dbReference type="Proteomes" id="UP001189429"/>
    </source>
</evidence>
<name>A0ABN9VQ50_9DINO</name>
<dbReference type="EMBL" id="CAUYUJ010017400">
    <property type="protein sequence ID" value="CAK0874503.1"/>
    <property type="molecule type" value="Genomic_DNA"/>
</dbReference>
<organism evidence="1 2">
    <name type="scientific">Prorocentrum cordatum</name>
    <dbReference type="NCBI Taxonomy" id="2364126"/>
    <lineage>
        <taxon>Eukaryota</taxon>
        <taxon>Sar</taxon>
        <taxon>Alveolata</taxon>
        <taxon>Dinophyceae</taxon>
        <taxon>Prorocentrales</taxon>
        <taxon>Prorocentraceae</taxon>
        <taxon>Prorocentrum</taxon>
    </lineage>
</organism>
<dbReference type="Proteomes" id="UP001189429">
    <property type="component" value="Unassembled WGS sequence"/>
</dbReference>